<feature type="compositionally biased region" description="Basic residues" evidence="1">
    <location>
        <begin position="732"/>
        <end position="741"/>
    </location>
</feature>
<dbReference type="OMA" id="RMLYQVV"/>
<feature type="chain" id="PRO_5002866054" evidence="2">
    <location>
        <begin position="22"/>
        <end position="741"/>
    </location>
</feature>
<gene>
    <name evidence="3" type="ORF">THAPSDRAFT_21799</name>
</gene>
<accession>B8BY25</accession>
<dbReference type="SUPFAM" id="SSF103025">
    <property type="entry name" value="Folate-binding domain"/>
    <property type="match status" value="1"/>
</dbReference>
<dbReference type="eggNOG" id="ENOG502RUKC">
    <property type="taxonomic scope" value="Eukaryota"/>
</dbReference>
<dbReference type="InterPro" id="IPR045179">
    <property type="entry name" value="YgfZ/GcvT"/>
</dbReference>
<dbReference type="Proteomes" id="UP000001449">
    <property type="component" value="Chromosome 3"/>
</dbReference>
<feature type="signal peptide" evidence="2">
    <location>
        <begin position="1"/>
        <end position="21"/>
    </location>
</feature>
<dbReference type="PANTHER" id="PTHR22602">
    <property type="entry name" value="TRANSFERASE CAF17, MITOCHONDRIAL-RELATED"/>
    <property type="match status" value="1"/>
</dbReference>
<feature type="region of interest" description="Disordered" evidence="1">
    <location>
        <begin position="378"/>
        <end position="402"/>
    </location>
</feature>
<dbReference type="InParanoid" id="B8BY25"/>
<dbReference type="GeneID" id="7451695"/>
<evidence type="ECO:0000313" key="4">
    <source>
        <dbReference type="Proteomes" id="UP000001449"/>
    </source>
</evidence>
<proteinExistence type="predicted"/>
<dbReference type="KEGG" id="tps:THAPSDRAFT_21799"/>
<evidence type="ECO:0000256" key="1">
    <source>
        <dbReference type="SAM" id="MobiDB-lite"/>
    </source>
</evidence>
<organism evidence="3 4">
    <name type="scientific">Thalassiosira pseudonana</name>
    <name type="common">Marine diatom</name>
    <name type="synonym">Cyclotella nana</name>
    <dbReference type="NCBI Taxonomy" id="35128"/>
    <lineage>
        <taxon>Eukaryota</taxon>
        <taxon>Sar</taxon>
        <taxon>Stramenopiles</taxon>
        <taxon>Ochrophyta</taxon>
        <taxon>Bacillariophyta</taxon>
        <taxon>Coscinodiscophyceae</taxon>
        <taxon>Thalassiosirophycidae</taxon>
        <taxon>Thalassiosirales</taxon>
        <taxon>Thalassiosiraceae</taxon>
        <taxon>Thalassiosira</taxon>
    </lineage>
</organism>
<dbReference type="InterPro" id="IPR027266">
    <property type="entry name" value="TrmE/GcvT-like"/>
</dbReference>
<dbReference type="AlphaFoldDB" id="B8BY25"/>
<dbReference type="Gene3D" id="3.30.1360.120">
    <property type="entry name" value="Probable tRNA modification gtpase trme, domain 1"/>
    <property type="match status" value="1"/>
</dbReference>
<dbReference type="GO" id="GO:0016226">
    <property type="term" value="P:iron-sulfur cluster assembly"/>
    <property type="evidence" value="ECO:0000318"/>
    <property type="project" value="GO_Central"/>
</dbReference>
<dbReference type="HOGENOM" id="CLU_374902_0_0_1"/>
<dbReference type="PANTHER" id="PTHR22602:SF0">
    <property type="entry name" value="TRANSFERASE CAF17, MITOCHONDRIAL-RELATED"/>
    <property type="match status" value="1"/>
</dbReference>
<keyword evidence="2" id="KW-0732">Signal</keyword>
<dbReference type="RefSeq" id="XP_002288867.1">
    <property type="nucleotide sequence ID" value="XM_002288831.1"/>
</dbReference>
<feature type="region of interest" description="Disordered" evidence="1">
    <location>
        <begin position="706"/>
        <end position="741"/>
    </location>
</feature>
<evidence type="ECO:0000256" key="2">
    <source>
        <dbReference type="SAM" id="SignalP"/>
    </source>
</evidence>
<dbReference type="PaxDb" id="35128-Thaps21799"/>
<name>B8BY25_THAPS</name>
<sequence>MFVYTLFVVVSVVSTPLFATAWSPSKSIQPVREYHQLHSFQDEPKHWPSSTQLAATKTPDSSQPELSSAYDRILPPSLVGEAVRSALRSDRGICFDFTRDRYDGGVGSQSNSRLVSVVGVQGKGTRAFLNAKFSQSVPRGVGGSTSTYLSKKMELVRKGNVVETGYLTSKGRINDRLLTISFLNESEDELDEAFLVTSPGNSGSTLYNELSPLIFPMDGVELSDFSTTGLLDDATTQTNVITLACASLNDAQTSFRKNILHLLWGIESQSFEFPAKGSCHHYRASEGTEEADVYLTQHTFLPAEACHGYTLLIRGNGSLATQIWDNLTDEDNNEGPVGLGSLEYETLRIEAGHPAYGHEMTGDGAKKISPAHEKLMARRRVRGDEGEDNPTTSSESDNDKYYSKANPLELHLQRLVDTEKGCYQGQEGVASMIKNKRGFPRMLYQVVFRDSENDFDGDGGFGIISIDNDEIREFQQLKKQANQLPNDTRQPRIGDELYVLGSNKHIKVGTITSVAQPNGTGEAKTIALALVRRPGPILDGIKDMDLELPRWWEDVDDDDDYNDESEVGIAKEKGDSGIMKPPPLDPLHNLEVTIGDTYTVGRLQSVPSRRYGYASKGDNRSTLYNYEQRGEVVADSNKGPGHFRYKFKGDSSDGVIDATIQPETNQVECVEDDIDIMDVDDVDDNTLTDELLAEAEEEAAKAALEAERAAAEAKRKTEKMEQLKARAEAAKAARKKKKPQS</sequence>
<reference evidence="3 4" key="1">
    <citation type="journal article" date="2004" name="Science">
        <title>The genome of the diatom Thalassiosira pseudonana: ecology, evolution, and metabolism.</title>
        <authorList>
            <person name="Armbrust E.V."/>
            <person name="Berges J.A."/>
            <person name="Bowler C."/>
            <person name="Green B.R."/>
            <person name="Martinez D."/>
            <person name="Putnam N.H."/>
            <person name="Zhou S."/>
            <person name="Allen A.E."/>
            <person name="Apt K.E."/>
            <person name="Bechner M."/>
            <person name="Brzezinski M.A."/>
            <person name="Chaal B.K."/>
            <person name="Chiovitti A."/>
            <person name="Davis A.K."/>
            <person name="Demarest M.S."/>
            <person name="Detter J.C."/>
            <person name="Glavina T."/>
            <person name="Goodstein D."/>
            <person name="Hadi M.Z."/>
            <person name="Hellsten U."/>
            <person name="Hildebrand M."/>
            <person name="Jenkins B.D."/>
            <person name="Jurka J."/>
            <person name="Kapitonov V.V."/>
            <person name="Kroger N."/>
            <person name="Lau W.W."/>
            <person name="Lane T.W."/>
            <person name="Larimer F.W."/>
            <person name="Lippmeier J.C."/>
            <person name="Lucas S."/>
            <person name="Medina M."/>
            <person name="Montsant A."/>
            <person name="Obornik M."/>
            <person name="Parker M.S."/>
            <person name="Palenik B."/>
            <person name="Pazour G.J."/>
            <person name="Richardson P.M."/>
            <person name="Rynearson T.A."/>
            <person name="Saito M.A."/>
            <person name="Schwartz D.C."/>
            <person name="Thamatrakoln K."/>
            <person name="Valentin K."/>
            <person name="Vardi A."/>
            <person name="Wilkerson F.P."/>
            <person name="Rokhsar D.S."/>
        </authorList>
    </citation>
    <scope>NUCLEOTIDE SEQUENCE [LARGE SCALE GENOMIC DNA]</scope>
    <source>
        <strain evidence="3 4">CCMP1335</strain>
    </source>
</reference>
<feature type="compositionally biased region" description="Basic and acidic residues" evidence="1">
    <location>
        <begin position="706"/>
        <end position="731"/>
    </location>
</feature>
<dbReference type="EMBL" id="CM000640">
    <property type="protein sequence ID" value="EED94303.1"/>
    <property type="molecule type" value="Genomic_DNA"/>
</dbReference>
<feature type="compositionally biased region" description="Polar residues" evidence="1">
    <location>
        <begin position="48"/>
        <end position="66"/>
    </location>
</feature>
<protein>
    <submittedName>
        <fullName evidence="3">Uncharacterized protein</fullName>
    </submittedName>
</protein>
<reference evidence="3 4" key="2">
    <citation type="journal article" date="2008" name="Nature">
        <title>The Phaeodactylum genome reveals the evolutionary history of diatom genomes.</title>
        <authorList>
            <person name="Bowler C."/>
            <person name="Allen A.E."/>
            <person name="Badger J.H."/>
            <person name="Grimwood J."/>
            <person name="Jabbari K."/>
            <person name="Kuo A."/>
            <person name="Maheswari U."/>
            <person name="Martens C."/>
            <person name="Maumus F."/>
            <person name="Otillar R.P."/>
            <person name="Rayko E."/>
            <person name="Salamov A."/>
            <person name="Vandepoele K."/>
            <person name="Beszteri B."/>
            <person name="Gruber A."/>
            <person name="Heijde M."/>
            <person name="Katinka M."/>
            <person name="Mock T."/>
            <person name="Valentin K."/>
            <person name="Verret F."/>
            <person name="Berges J.A."/>
            <person name="Brownlee C."/>
            <person name="Cadoret J.P."/>
            <person name="Chiovitti A."/>
            <person name="Choi C.J."/>
            <person name="Coesel S."/>
            <person name="De Martino A."/>
            <person name="Detter J.C."/>
            <person name="Durkin C."/>
            <person name="Falciatore A."/>
            <person name="Fournet J."/>
            <person name="Haruta M."/>
            <person name="Huysman M.J."/>
            <person name="Jenkins B.D."/>
            <person name="Jiroutova K."/>
            <person name="Jorgensen R.E."/>
            <person name="Joubert Y."/>
            <person name="Kaplan A."/>
            <person name="Kroger N."/>
            <person name="Kroth P.G."/>
            <person name="La Roche J."/>
            <person name="Lindquist E."/>
            <person name="Lommer M."/>
            <person name="Martin-Jezequel V."/>
            <person name="Lopez P.J."/>
            <person name="Lucas S."/>
            <person name="Mangogna M."/>
            <person name="McGinnis K."/>
            <person name="Medlin L.K."/>
            <person name="Montsant A."/>
            <person name="Oudot-Le Secq M.P."/>
            <person name="Napoli C."/>
            <person name="Obornik M."/>
            <person name="Parker M.S."/>
            <person name="Petit J.L."/>
            <person name="Porcel B.M."/>
            <person name="Poulsen N."/>
            <person name="Robison M."/>
            <person name="Rychlewski L."/>
            <person name="Rynearson T.A."/>
            <person name="Schmutz J."/>
            <person name="Shapiro H."/>
            <person name="Siaut M."/>
            <person name="Stanley M."/>
            <person name="Sussman M.R."/>
            <person name="Taylor A.R."/>
            <person name="Vardi A."/>
            <person name="von Dassow P."/>
            <person name="Vyverman W."/>
            <person name="Willis A."/>
            <person name="Wyrwicz L.S."/>
            <person name="Rokhsar D.S."/>
            <person name="Weissenbach J."/>
            <person name="Armbrust E.V."/>
            <person name="Green B.R."/>
            <person name="Van de Peer Y."/>
            <person name="Grigoriev I.V."/>
        </authorList>
    </citation>
    <scope>NUCLEOTIDE SEQUENCE [LARGE SCALE GENOMIC DNA]</scope>
    <source>
        <strain evidence="3 4">CCMP1335</strain>
    </source>
</reference>
<feature type="region of interest" description="Disordered" evidence="1">
    <location>
        <begin position="42"/>
        <end position="68"/>
    </location>
</feature>
<evidence type="ECO:0000313" key="3">
    <source>
        <dbReference type="EMBL" id="EED94303.1"/>
    </source>
</evidence>
<keyword evidence="4" id="KW-1185">Reference proteome</keyword>